<dbReference type="EMBL" id="BGPR01000534">
    <property type="protein sequence ID" value="GBM25272.1"/>
    <property type="molecule type" value="Genomic_DNA"/>
</dbReference>
<sequence>MGTPSLQGNSCPTFCNLSLPFSAIAAVLKVFKSVTALDLEAQPQQHNLIGGLIAQLNEIENCYLGHHDTQIVFCVISFCGGYRRWHVCALTETCCKRFGKNWLAEQMLATKQKDQILYICDACIQSLNILPHEVNIFQINSSYFLFHSDSLNSGQSF</sequence>
<organism evidence="1 2">
    <name type="scientific">Araneus ventricosus</name>
    <name type="common">Orbweaver spider</name>
    <name type="synonym">Epeira ventricosa</name>
    <dbReference type="NCBI Taxonomy" id="182803"/>
    <lineage>
        <taxon>Eukaryota</taxon>
        <taxon>Metazoa</taxon>
        <taxon>Ecdysozoa</taxon>
        <taxon>Arthropoda</taxon>
        <taxon>Chelicerata</taxon>
        <taxon>Arachnida</taxon>
        <taxon>Araneae</taxon>
        <taxon>Araneomorphae</taxon>
        <taxon>Entelegynae</taxon>
        <taxon>Araneoidea</taxon>
        <taxon>Araneidae</taxon>
        <taxon>Araneus</taxon>
    </lineage>
</organism>
<reference evidence="1 2" key="1">
    <citation type="journal article" date="2019" name="Sci. Rep.">
        <title>Orb-weaving spider Araneus ventricosus genome elucidates the spidroin gene catalogue.</title>
        <authorList>
            <person name="Kono N."/>
            <person name="Nakamura H."/>
            <person name="Ohtoshi R."/>
            <person name="Moran D.A.P."/>
            <person name="Shinohara A."/>
            <person name="Yoshida Y."/>
            <person name="Fujiwara M."/>
            <person name="Mori M."/>
            <person name="Tomita M."/>
            <person name="Arakawa K."/>
        </authorList>
    </citation>
    <scope>NUCLEOTIDE SEQUENCE [LARGE SCALE GENOMIC DNA]</scope>
</reference>
<accession>A0A4Y2E7X4</accession>
<evidence type="ECO:0000313" key="2">
    <source>
        <dbReference type="Proteomes" id="UP000499080"/>
    </source>
</evidence>
<name>A0A4Y2E7X4_ARAVE</name>
<proteinExistence type="predicted"/>
<gene>
    <name evidence="1" type="ORF">AVEN_45907_1</name>
</gene>
<comment type="caution">
    <text evidence="1">The sequence shown here is derived from an EMBL/GenBank/DDBJ whole genome shotgun (WGS) entry which is preliminary data.</text>
</comment>
<protein>
    <submittedName>
        <fullName evidence="1">Uncharacterized protein</fullName>
    </submittedName>
</protein>
<dbReference type="AlphaFoldDB" id="A0A4Y2E7X4"/>
<evidence type="ECO:0000313" key="1">
    <source>
        <dbReference type="EMBL" id="GBM25272.1"/>
    </source>
</evidence>
<dbReference type="Proteomes" id="UP000499080">
    <property type="component" value="Unassembled WGS sequence"/>
</dbReference>
<keyword evidence="2" id="KW-1185">Reference proteome</keyword>